<sequence>MKKRRHTPAVLTLVLAMFLSLTACSTLNTSLSDLASRRFDAAAYIQGQLDEIYLGKFDPDYLEMVGITESEARQVYEDGMDVEVEAFIQTFAIEFPTDDFKERMALLYRSLYAYSDYTVVSAARQDDGSYSVKVSVRPLDTIQLLYDAFPDFQEEFQAKYSDVDTDAMSDEEFNDWYENIYDLDYQNSLADLFEETIPKTGTLEEKSIAVQIEKDDEDYYVMNDESFSNLDALIIDYVYS</sequence>
<evidence type="ECO:0000256" key="1">
    <source>
        <dbReference type="SAM" id="SignalP"/>
    </source>
</evidence>
<dbReference type="AlphaFoldDB" id="A0A212KDY0"/>
<organism evidence="2">
    <name type="scientific">uncultured Eubacteriales bacterium</name>
    <dbReference type="NCBI Taxonomy" id="172733"/>
    <lineage>
        <taxon>Bacteria</taxon>
        <taxon>Bacillati</taxon>
        <taxon>Bacillota</taxon>
        <taxon>Clostridia</taxon>
        <taxon>Eubacteriales</taxon>
        <taxon>environmental samples</taxon>
    </lineage>
</organism>
<gene>
    <name evidence="2" type="ORF">KL86CLO1_12725</name>
</gene>
<feature type="chain" id="PRO_5038665514" description="DUF5105 domain-containing protein" evidence="1">
    <location>
        <begin position="26"/>
        <end position="240"/>
    </location>
</feature>
<feature type="signal peptide" evidence="1">
    <location>
        <begin position="1"/>
        <end position="25"/>
    </location>
</feature>
<evidence type="ECO:0008006" key="3">
    <source>
        <dbReference type="Google" id="ProtNLM"/>
    </source>
</evidence>
<keyword evidence="1" id="KW-0732">Signal</keyword>
<proteinExistence type="predicted"/>
<protein>
    <recommendedName>
        <fullName evidence="3">DUF5105 domain-containing protein</fullName>
    </recommendedName>
</protein>
<evidence type="ECO:0000313" key="2">
    <source>
        <dbReference type="EMBL" id="SBW09735.1"/>
    </source>
</evidence>
<accession>A0A212KDY0</accession>
<dbReference type="PROSITE" id="PS51257">
    <property type="entry name" value="PROKAR_LIPOPROTEIN"/>
    <property type="match status" value="1"/>
</dbReference>
<reference evidence="2" key="1">
    <citation type="submission" date="2016-04" db="EMBL/GenBank/DDBJ databases">
        <authorList>
            <person name="Evans L.H."/>
            <person name="Alamgir A."/>
            <person name="Owens N."/>
            <person name="Weber N.D."/>
            <person name="Virtaneva K."/>
            <person name="Barbian K."/>
            <person name="Babar A."/>
            <person name="Rosenke K."/>
        </authorList>
    </citation>
    <scope>NUCLEOTIDE SEQUENCE</scope>
    <source>
        <strain evidence="2">86</strain>
    </source>
</reference>
<dbReference type="EMBL" id="FLUN01000001">
    <property type="protein sequence ID" value="SBW09735.1"/>
    <property type="molecule type" value="Genomic_DNA"/>
</dbReference>
<name>A0A212KDY0_9FIRM</name>